<evidence type="ECO:0000313" key="2">
    <source>
        <dbReference type="EMBL" id="KAJ7746991.1"/>
    </source>
</evidence>
<evidence type="ECO:0000256" key="1">
    <source>
        <dbReference type="SAM" id="MobiDB-lite"/>
    </source>
</evidence>
<evidence type="ECO:0000313" key="3">
    <source>
        <dbReference type="Proteomes" id="UP001215598"/>
    </source>
</evidence>
<comment type="caution">
    <text evidence="2">The sequence shown here is derived from an EMBL/GenBank/DDBJ whole genome shotgun (WGS) entry which is preliminary data.</text>
</comment>
<feature type="region of interest" description="Disordered" evidence="1">
    <location>
        <begin position="127"/>
        <end position="160"/>
    </location>
</feature>
<keyword evidence="3" id="KW-1185">Reference proteome</keyword>
<feature type="compositionally biased region" description="Polar residues" evidence="1">
    <location>
        <begin position="1"/>
        <end position="14"/>
    </location>
</feature>
<accession>A0AAD7N5Q6</accession>
<proteinExistence type="predicted"/>
<name>A0AAD7N5Q6_9AGAR</name>
<organism evidence="2 3">
    <name type="scientific">Mycena metata</name>
    <dbReference type="NCBI Taxonomy" id="1033252"/>
    <lineage>
        <taxon>Eukaryota</taxon>
        <taxon>Fungi</taxon>
        <taxon>Dikarya</taxon>
        <taxon>Basidiomycota</taxon>
        <taxon>Agaricomycotina</taxon>
        <taxon>Agaricomycetes</taxon>
        <taxon>Agaricomycetidae</taxon>
        <taxon>Agaricales</taxon>
        <taxon>Marasmiineae</taxon>
        <taxon>Mycenaceae</taxon>
        <taxon>Mycena</taxon>
    </lineage>
</organism>
<dbReference type="EMBL" id="JARKIB010000078">
    <property type="protein sequence ID" value="KAJ7746991.1"/>
    <property type="molecule type" value="Genomic_DNA"/>
</dbReference>
<reference evidence="2" key="1">
    <citation type="submission" date="2023-03" db="EMBL/GenBank/DDBJ databases">
        <title>Massive genome expansion in bonnet fungi (Mycena s.s.) driven by repeated elements and novel gene families across ecological guilds.</title>
        <authorList>
            <consortium name="Lawrence Berkeley National Laboratory"/>
            <person name="Harder C.B."/>
            <person name="Miyauchi S."/>
            <person name="Viragh M."/>
            <person name="Kuo A."/>
            <person name="Thoen E."/>
            <person name="Andreopoulos B."/>
            <person name="Lu D."/>
            <person name="Skrede I."/>
            <person name="Drula E."/>
            <person name="Henrissat B."/>
            <person name="Morin E."/>
            <person name="Kohler A."/>
            <person name="Barry K."/>
            <person name="LaButti K."/>
            <person name="Morin E."/>
            <person name="Salamov A."/>
            <person name="Lipzen A."/>
            <person name="Mereny Z."/>
            <person name="Hegedus B."/>
            <person name="Baldrian P."/>
            <person name="Stursova M."/>
            <person name="Weitz H."/>
            <person name="Taylor A."/>
            <person name="Grigoriev I.V."/>
            <person name="Nagy L.G."/>
            <person name="Martin F."/>
            <person name="Kauserud H."/>
        </authorList>
    </citation>
    <scope>NUCLEOTIDE SEQUENCE</scope>
    <source>
        <strain evidence="2">CBHHK182m</strain>
    </source>
</reference>
<dbReference type="AlphaFoldDB" id="A0AAD7N5Q6"/>
<feature type="region of interest" description="Disordered" evidence="1">
    <location>
        <begin position="1"/>
        <end position="61"/>
    </location>
</feature>
<sequence>MSHAPTRSSLSLPSLESCDTRLAVPKQPARNPSTTSPISDSPPPPALSTPEESEARPPSLLVSSHSTLPVAISSASASSLRTAAVWTPSAFVPPSTATIPVAVSTLSIPLLSAGQIFALDFAGPAPPPVQRAKNKHCSRTRSAPRAGRRHSAAPTHQQSLPRPTLVALRNEAATALRALPSKSIPIPHTSLVIVHLQPNDRTLIDLVDRGKAHLSYGIVWLLRDYLPPKMCSRGSLTLIRDEIISSRGLSVLAEKLQRPLGVGTESIISTFHGAIGVIADSSPLEARAYVENALGEVFRVVARTGEGLKSLHRTKGTAFDQTREVLLSIRDDKPPEKPIFTLKRRYSPGNENVVPFLRVPSEGVPKRRKSWSAGQREEGAEVAELEHSGPVQDYYLQRAVLKIESPICASPALPSAAWTLILGPASVRDPLETCGDALMCIALTEILIERLKNDKDGLVIRKAVLPILLSNLTFLHLLLSKGYISLDDASDPPKYPGNALEVFAAIIVLFGSIEGLKAWVAEAFEPFIVAAIGTWRLRKWLRRHSFHLPTGSNPLKVVRPAGSLESEDTVQQGQPAKRAKAQNIEAEELAPGVQMGDPLAPRLLPNRAPSLMQAKISKATPENVAATPRPPLCAVDTSYTFAVSDSAWIKAVDAAIMKTATRKPLPGSARFSFHPLAWIAQKD</sequence>
<protein>
    <submittedName>
        <fullName evidence="2">Uncharacterized protein</fullName>
    </submittedName>
</protein>
<gene>
    <name evidence="2" type="ORF">B0H16DRAFT_1888914</name>
</gene>
<dbReference type="Proteomes" id="UP001215598">
    <property type="component" value="Unassembled WGS sequence"/>
</dbReference>